<accession>A0A345UID1</accession>
<dbReference type="SUPFAM" id="SSF56935">
    <property type="entry name" value="Porins"/>
    <property type="match status" value="1"/>
</dbReference>
<evidence type="ECO:0000256" key="3">
    <source>
        <dbReference type="ARBA" id="ARBA00022452"/>
    </source>
</evidence>
<dbReference type="InterPro" id="IPR037066">
    <property type="entry name" value="Plug_dom_sf"/>
</dbReference>
<keyword evidence="5 7" id="KW-0472">Membrane</keyword>
<evidence type="ECO:0000256" key="8">
    <source>
        <dbReference type="SAM" id="SignalP"/>
    </source>
</evidence>
<gene>
    <name evidence="10" type="ORF">CYPRO_0956</name>
</gene>
<evidence type="ECO:0000256" key="6">
    <source>
        <dbReference type="ARBA" id="ARBA00023237"/>
    </source>
</evidence>
<dbReference type="Gene3D" id="2.60.40.1120">
    <property type="entry name" value="Carboxypeptidase-like, regulatory domain"/>
    <property type="match status" value="1"/>
</dbReference>
<evidence type="ECO:0000256" key="5">
    <source>
        <dbReference type="ARBA" id="ARBA00023136"/>
    </source>
</evidence>
<dbReference type="AlphaFoldDB" id="A0A345UID1"/>
<evidence type="ECO:0000256" key="2">
    <source>
        <dbReference type="ARBA" id="ARBA00022448"/>
    </source>
</evidence>
<dbReference type="GO" id="GO:0009279">
    <property type="term" value="C:cell outer membrane"/>
    <property type="evidence" value="ECO:0007669"/>
    <property type="project" value="UniProtKB-SubCell"/>
</dbReference>
<evidence type="ECO:0000313" key="10">
    <source>
        <dbReference type="EMBL" id="AXJ00233.1"/>
    </source>
</evidence>
<dbReference type="NCBIfam" id="TIGR04056">
    <property type="entry name" value="OMP_RagA_SusC"/>
    <property type="match status" value="1"/>
</dbReference>
<feature type="signal peptide" evidence="8">
    <location>
        <begin position="1"/>
        <end position="20"/>
    </location>
</feature>
<dbReference type="EMBL" id="CP027806">
    <property type="protein sequence ID" value="AXJ00233.1"/>
    <property type="molecule type" value="Genomic_DNA"/>
</dbReference>
<dbReference type="Pfam" id="PF07715">
    <property type="entry name" value="Plug"/>
    <property type="match status" value="1"/>
</dbReference>
<organism evidence="10 11">
    <name type="scientific">Cyclonatronum proteinivorum</name>
    <dbReference type="NCBI Taxonomy" id="1457365"/>
    <lineage>
        <taxon>Bacteria</taxon>
        <taxon>Pseudomonadati</taxon>
        <taxon>Balneolota</taxon>
        <taxon>Balneolia</taxon>
        <taxon>Balneolales</taxon>
        <taxon>Cyclonatronaceae</taxon>
        <taxon>Cyclonatronum</taxon>
    </lineage>
</organism>
<evidence type="ECO:0000256" key="7">
    <source>
        <dbReference type="PROSITE-ProRule" id="PRU01360"/>
    </source>
</evidence>
<dbReference type="InterPro" id="IPR023996">
    <property type="entry name" value="TonB-dep_OMP_SusC/RagA"/>
</dbReference>
<dbReference type="InterPro" id="IPR012910">
    <property type="entry name" value="Plug_dom"/>
</dbReference>
<protein>
    <submittedName>
        <fullName evidence="10">TonB-linked outer membrane protein, SusC/RagA family</fullName>
    </submittedName>
</protein>
<dbReference type="RefSeq" id="WP_114983521.1">
    <property type="nucleotide sequence ID" value="NZ_CP027806.1"/>
</dbReference>
<reference evidence="10 11" key="1">
    <citation type="submission" date="2018-03" db="EMBL/GenBank/DDBJ databases">
        <title>Phenotypic and genomic properties of Cyclonatronum proteinivorum gen. nov., sp. nov., a haloalkaliphilic bacteroidete from soda lakes possessing Na+-translocating rhodopsin.</title>
        <authorList>
            <person name="Toshchakov S.V."/>
            <person name="Korzhenkov A."/>
            <person name="Samarov N.I."/>
            <person name="Kublanov I.V."/>
            <person name="Muntyan M.S."/>
            <person name="Sorokin D.Y."/>
        </authorList>
    </citation>
    <scope>NUCLEOTIDE SEQUENCE [LARGE SCALE GENOMIC DNA]</scope>
    <source>
        <strain evidence="10 11">Omega</strain>
    </source>
</reference>
<evidence type="ECO:0000313" key="11">
    <source>
        <dbReference type="Proteomes" id="UP000254808"/>
    </source>
</evidence>
<feature type="domain" description="TonB-dependent receptor plug" evidence="9">
    <location>
        <begin position="120"/>
        <end position="227"/>
    </location>
</feature>
<sequence length="1040" mass="115654">MTKKLLLTIMLLAFPLALLAQTGSLSGVVTDSDTREELPGATVFLVELNRGTATNIDGEFSLENIPVGQYSVLVTFVGYQRFERRITINAGANSLDVALRVDRFGLEDIVVTGVLGDTEARRTPFTVGRVSARDLEMVPGSSPVAALRGKVAGVNIVQGSGQPGSSPSVVLRGITSISESNEPLYIVDGVILAESAVDIESLDIESIEVIKGAAAASLYGSRAASGVINIRTNRGANLAEGTTRIVVRNEFGVSSVENPIRTNQSHAFQMSGNAELPWLDSDGNPTADKTERVLVGPTNTTFLDQAYPVETFDNFDTFFNPGNFYTNYVAISQRVGNVNYLASFNNTQQDGVLDALDGYGRRNVRLNIDSRVSDMLTLSASGYYAVSTLDQIQTGPGSPFFGLAFSAPDIDLGATDPVTGRLLIQPNEASIEENPLYEATYNDRTDNRTRIMGSFEGRFTPFTNFELAANLSYDRSNREFTRFWPTFWEQIDQNTYAGGGLLRDARFNEALNASVNATYTHDFGRLRTRTQARMLIETQEFSQFSAEGRNFGVDRVPTLGNTSSDNQILGSSTSEVKSEGYYLITNFDYDGRYIFDALVRRDGSSLFGPDERWHTYYRLSAAYLINEEDWFDVNGIDELKINASVGTAGGRPRFSAQYETWSVSGDAVIKNVLGNRTLKPEFSREIEAGLEVGFLNRFLFNFTYAQTETKDQLLLLPLVSYFGFSSQWQNAGTVESNTIEMSLRTFAIQRRDMSLSFNVLFDRSVSEITEFNRPAQLHGPDVQQGAAFYRRAGERVGTFYGIGWATGVSSLPDNMRQHADFFQRNDDGYFVPVGQGGSWRDANWGETVTLPDGTVLNWGIPVRQVNEEGQNFVKLGNALPDFSMSFSTNFRYKNFSVFALLDAQIGGEIYNQTRQWAYRDLMHFDQDQRGKADDRKKPIAYYETLYAQNLTSGHFVEDGTYLKLRELALRYSFDSSQLQPVFGNAVNRINISLIGRNLLTFTNYSGFDPEVGRESATVLRFDSFDYPNFRTITGSIEFQF</sequence>
<keyword evidence="2 7" id="KW-0813">Transport</keyword>
<dbReference type="Proteomes" id="UP000254808">
    <property type="component" value="Chromosome"/>
</dbReference>
<dbReference type="KEGG" id="cprv:CYPRO_0956"/>
<dbReference type="InterPro" id="IPR008969">
    <property type="entry name" value="CarboxyPept-like_regulatory"/>
</dbReference>
<name>A0A345UID1_9BACT</name>
<proteinExistence type="inferred from homology"/>
<keyword evidence="6 7" id="KW-0998">Cell outer membrane</keyword>
<dbReference type="InterPro" id="IPR036942">
    <property type="entry name" value="Beta-barrel_TonB_sf"/>
</dbReference>
<keyword evidence="11" id="KW-1185">Reference proteome</keyword>
<comment type="subcellular location">
    <subcellularLocation>
        <location evidence="1 7">Cell outer membrane</location>
        <topology evidence="1 7">Multi-pass membrane protein</topology>
    </subcellularLocation>
</comment>
<feature type="chain" id="PRO_5017004854" evidence="8">
    <location>
        <begin position="21"/>
        <end position="1040"/>
    </location>
</feature>
<evidence type="ECO:0000256" key="4">
    <source>
        <dbReference type="ARBA" id="ARBA00022692"/>
    </source>
</evidence>
<dbReference type="PROSITE" id="PS52016">
    <property type="entry name" value="TONB_DEPENDENT_REC_3"/>
    <property type="match status" value="1"/>
</dbReference>
<dbReference type="OrthoDB" id="9768177at2"/>
<keyword evidence="4 7" id="KW-0812">Transmembrane</keyword>
<dbReference type="Pfam" id="PF13715">
    <property type="entry name" value="CarbopepD_reg_2"/>
    <property type="match status" value="1"/>
</dbReference>
<dbReference type="InterPro" id="IPR039426">
    <property type="entry name" value="TonB-dep_rcpt-like"/>
</dbReference>
<dbReference type="Gene3D" id="2.170.130.10">
    <property type="entry name" value="TonB-dependent receptor, plug domain"/>
    <property type="match status" value="1"/>
</dbReference>
<comment type="similarity">
    <text evidence="7">Belongs to the TonB-dependent receptor family.</text>
</comment>
<keyword evidence="3 7" id="KW-1134">Transmembrane beta strand</keyword>
<dbReference type="SUPFAM" id="SSF49464">
    <property type="entry name" value="Carboxypeptidase regulatory domain-like"/>
    <property type="match status" value="1"/>
</dbReference>
<dbReference type="Gene3D" id="2.40.170.20">
    <property type="entry name" value="TonB-dependent receptor, beta-barrel domain"/>
    <property type="match status" value="1"/>
</dbReference>
<keyword evidence="8" id="KW-0732">Signal</keyword>
<evidence type="ECO:0000259" key="9">
    <source>
        <dbReference type="Pfam" id="PF07715"/>
    </source>
</evidence>
<evidence type="ECO:0000256" key="1">
    <source>
        <dbReference type="ARBA" id="ARBA00004571"/>
    </source>
</evidence>